<dbReference type="RefSeq" id="XP_005644934.1">
    <property type="nucleotide sequence ID" value="XM_005644877.1"/>
</dbReference>
<feature type="region of interest" description="Disordered" evidence="1">
    <location>
        <begin position="1"/>
        <end position="24"/>
    </location>
</feature>
<sequence length="119" mass="13873">MLRKTTSVTSLYWDGEHTQKTTRKKFKDRAQHLWQSFGQSAPELRLIYSKREDEREEEEEKSEKDPLTVKALAKESKIDPEFRRQMWALVSERQRQNHQPGRKSGPDDAASQSAPQSSA</sequence>
<dbReference type="EMBL" id="AGSI01000015">
    <property type="protein sequence ID" value="EIE20390.1"/>
    <property type="molecule type" value="Genomic_DNA"/>
</dbReference>
<keyword evidence="3" id="KW-1185">Reference proteome</keyword>
<dbReference type="AlphaFoldDB" id="I0YPS1"/>
<reference evidence="2 3" key="1">
    <citation type="journal article" date="2012" name="Genome Biol.">
        <title>The genome of the polar eukaryotic microalga coccomyxa subellipsoidea reveals traits of cold adaptation.</title>
        <authorList>
            <person name="Blanc G."/>
            <person name="Agarkova I."/>
            <person name="Grimwood J."/>
            <person name="Kuo A."/>
            <person name="Brueggeman A."/>
            <person name="Dunigan D."/>
            <person name="Gurnon J."/>
            <person name="Ladunga I."/>
            <person name="Lindquist E."/>
            <person name="Lucas S."/>
            <person name="Pangilinan J."/>
            <person name="Proschold T."/>
            <person name="Salamov A."/>
            <person name="Schmutz J."/>
            <person name="Weeks D."/>
            <person name="Yamada T."/>
            <person name="Claverie J.M."/>
            <person name="Grigoriev I."/>
            <person name="Van Etten J."/>
            <person name="Lomsadze A."/>
            <person name="Borodovsky M."/>
        </authorList>
    </citation>
    <scope>NUCLEOTIDE SEQUENCE [LARGE SCALE GENOMIC DNA]</scope>
    <source>
        <strain evidence="2 3">C-169</strain>
    </source>
</reference>
<proteinExistence type="predicted"/>
<evidence type="ECO:0000313" key="3">
    <source>
        <dbReference type="Proteomes" id="UP000007264"/>
    </source>
</evidence>
<accession>I0YPS1</accession>
<dbReference type="KEGG" id="csl:COCSUDRAFT_67341"/>
<name>I0YPS1_COCSC</name>
<protein>
    <submittedName>
        <fullName evidence="2">Uncharacterized protein</fullName>
    </submittedName>
</protein>
<gene>
    <name evidence="2" type="ORF">COCSUDRAFT_67341</name>
</gene>
<dbReference type="Proteomes" id="UP000007264">
    <property type="component" value="Unassembled WGS sequence"/>
</dbReference>
<dbReference type="GeneID" id="17038366"/>
<feature type="compositionally biased region" description="Polar residues" evidence="1">
    <location>
        <begin position="1"/>
        <end position="10"/>
    </location>
</feature>
<feature type="compositionally biased region" description="Basic and acidic residues" evidence="1">
    <location>
        <begin position="61"/>
        <end position="84"/>
    </location>
</feature>
<organism evidence="2 3">
    <name type="scientific">Coccomyxa subellipsoidea (strain C-169)</name>
    <name type="common">Green microalga</name>
    <dbReference type="NCBI Taxonomy" id="574566"/>
    <lineage>
        <taxon>Eukaryota</taxon>
        <taxon>Viridiplantae</taxon>
        <taxon>Chlorophyta</taxon>
        <taxon>core chlorophytes</taxon>
        <taxon>Trebouxiophyceae</taxon>
        <taxon>Trebouxiophyceae incertae sedis</taxon>
        <taxon>Coccomyxaceae</taxon>
        <taxon>Coccomyxa</taxon>
        <taxon>Coccomyxa subellipsoidea</taxon>
    </lineage>
</organism>
<evidence type="ECO:0000256" key="1">
    <source>
        <dbReference type="SAM" id="MobiDB-lite"/>
    </source>
</evidence>
<evidence type="ECO:0000313" key="2">
    <source>
        <dbReference type="EMBL" id="EIE20390.1"/>
    </source>
</evidence>
<feature type="compositionally biased region" description="Low complexity" evidence="1">
    <location>
        <begin position="107"/>
        <end position="119"/>
    </location>
</feature>
<dbReference type="OrthoDB" id="10445275at2759"/>
<feature type="region of interest" description="Disordered" evidence="1">
    <location>
        <begin position="49"/>
        <end position="119"/>
    </location>
</feature>
<comment type="caution">
    <text evidence="2">The sequence shown here is derived from an EMBL/GenBank/DDBJ whole genome shotgun (WGS) entry which is preliminary data.</text>
</comment>